<dbReference type="GO" id="GO:0001680">
    <property type="term" value="P:tRNA 3'-terminal CCA addition"/>
    <property type="evidence" value="ECO:0007669"/>
    <property type="project" value="UniProtKB-ARBA"/>
</dbReference>
<evidence type="ECO:0000259" key="5">
    <source>
        <dbReference type="Pfam" id="PF01743"/>
    </source>
</evidence>
<dbReference type="InterPro" id="IPR052191">
    <property type="entry name" value="tRNA_ntf/polyA_polymerase_I"/>
</dbReference>
<dbReference type="GO" id="GO:0003723">
    <property type="term" value="F:RNA binding"/>
    <property type="evidence" value="ECO:0007669"/>
    <property type="project" value="UniProtKB-KW"/>
</dbReference>
<dbReference type="GO" id="GO:0000166">
    <property type="term" value="F:nucleotide binding"/>
    <property type="evidence" value="ECO:0007669"/>
    <property type="project" value="UniProtKB-KW"/>
</dbReference>
<evidence type="ECO:0000256" key="1">
    <source>
        <dbReference type="ARBA" id="ARBA00007265"/>
    </source>
</evidence>
<dbReference type="Pfam" id="PF12627">
    <property type="entry name" value="PolyA_pol_RNAbd"/>
    <property type="match status" value="1"/>
</dbReference>
<feature type="domain" description="Poly A polymerase head" evidence="5">
    <location>
        <begin position="96"/>
        <end position="219"/>
    </location>
</feature>
<keyword evidence="8" id="KW-1185">Reference proteome</keyword>
<dbReference type="GO" id="GO:0016779">
    <property type="term" value="F:nucleotidyltransferase activity"/>
    <property type="evidence" value="ECO:0007669"/>
    <property type="project" value="InterPro"/>
</dbReference>
<sequence length="672" mass="76955">MMQNFNRSRHCILSRLASLTKSHVRFQRLIHTVVEGTLPAEPYADVNSGSMVPQKIKVDMSKWKKVQAKLYGITPYQIPDSPWTVLKCLRFEGFEAYLVGGCVRDLILNRVPKDYDVITTANLSQIEKKFRNCIIVGRKFPICRVSMKGSVVEVSSFDTVAKDTEEKAIPYEMPSGCNKKDFILWRNSINRDFTINSLFFDPFKNVIYDYANGMEDLRALNLQTIIPARLSFQEDCARILRGLRIAGRLGLSISPDTETAVHQLSTSIASLDKFRLMLEFNYMLAYGASEPTISLLQRFNLLGLFFPFHAAYLHQHCTENSPMHSMILMKLLFNLDNLVSCDQPCSCSLWLGVFAVHQALVIKPQDLSVILLFASVLHHGGWDKGLNFVREHSNLQVNFAPEISRFSESKSDDELVEGVTRFACLVQECVRSFFDRDKLYEFMSRYPATPQSNMVFVSKKAGMEVANLFDALVKGNEFHQHKHGRKRNGLIIDYRKLGKGDVQETRFALGKIILETLSCGHADGRTNMEDEEAVIPVEGELGQTLPDLSKHRTVANEKRKRVISFVDDWISKQGSSKKLKLVDESLEQEVVLKKLKNHVIVEEGYRDEAGKRVKKVKDRRKVEKMKMERKRDTHIVLQDMVSERIERRSRKSKQASSVEETGRMYRLSSLFR</sequence>
<dbReference type="SUPFAM" id="SSF81301">
    <property type="entry name" value="Nucleotidyltransferase"/>
    <property type="match status" value="1"/>
</dbReference>
<keyword evidence="3" id="KW-0547">Nucleotide-binding</keyword>
<dbReference type="Gene3D" id="1.10.3090.10">
    <property type="entry name" value="cca-adding enzyme, domain 2"/>
    <property type="match status" value="1"/>
</dbReference>
<organism evidence="7 8">
    <name type="scientific">Linum tenue</name>
    <dbReference type="NCBI Taxonomy" id="586396"/>
    <lineage>
        <taxon>Eukaryota</taxon>
        <taxon>Viridiplantae</taxon>
        <taxon>Streptophyta</taxon>
        <taxon>Embryophyta</taxon>
        <taxon>Tracheophyta</taxon>
        <taxon>Spermatophyta</taxon>
        <taxon>Magnoliopsida</taxon>
        <taxon>eudicotyledons</taxon>
        <taxon>Gunneridae</taxon>
        <taxon>Pentapetalae</taxon>
        <taxon>rosids</taxon>
        <taxon>fabids</taxon>
        <taxon>Malpighiales</taxon>
        <taxon>Linaceae</taxon>
        <taxon>Linum</taxon>
    </lineage>
</organism>
<dbReference type="Pfam" id="PF01743">
    <property type="entry name" value="PolyA_pol"/>
    <property type="match status" value="1"/>
</dbReference>
<dbReference type="Gene3D" id="3.30.460.10">
    <property type="entry name" value="Beta Polymerase, domain 2"/>
    <property type="match status" value="1"/>
</dbReference>
<evidence type="ECO:0000256" key="4">
    <source>
        <dbReference type="RuleBase" id="RU003953"/>
    </source>
</evidence>
<proteinExistence type="inferred from homology"/>
<comment type="similarity">
    <text evidence="1 4">Belongs to the tRNA nucleotidyltransferase/poly(A) polymerase family.</text>
</comment>
<dbReference type="PANTHER" id="PTHR43051">
    <property type="entry name" value="POLYNUCLEOTIDE ADENYLYLTRANSFERASE FAMILY PROTEIN"/>
    <property type="match status" value="1"/>
</dbReference>
<keyword evidence="4" id="KW-0694">RNA-binding</keyword>
<keyword evidence="2 4" id="KW-0808">Transferase</keyword>
<feature type="domain" description="tRNA nucleotidyltransferase/poly(A) polymerase RNA and SrmB- binding" evidence="6">
    <location>
        <begin position="250"/>
        <end position="312"/>
    </location>
</feature>
<dbReference type="CDD" id="cd05398">
    <property type="entry name" value="NT_ClassII-CCAase"/>
    <property type="match status" value="1"/>
</dbReference>
<dbReference type="PANTHER" id="PTHR43051:SF1">
    <property type="entry name" value="POLYNUCLEOTIDE ADENYLYLTRANSFERASE FAMILY PROTEIN"/>
    <property type="match status" value="1"/>
</dbReference>
<dbReference type="InterPro" id="IPR043519">
    <property type="entry name" value="NT_sf"/>
</dbReference>
<evidence type="ECO:0000313" key="8">
    <source>
        <dbReference type="Proteomes" id="UP001154282"/>
    </source>
</evidence>
<protein>
    <submittedName>
        <fullName evidence="7">Uncharacterized protein</fullName>
    </submittedName>
</protein>
<dbReference type="EMBL" id="CAMGYJ010000008">
    <property type="protein sequence ID" value="CAI0461960.1"/>
    <property type="molecule type" value="Genomic_DNA"/>
</dbReference>
<evidence type="ECO:0000313" key="7">
    <source>
        <dbReference type="EMBL" id="CAI0461960.1"/>
    </source>
</evidence>
<dbReference type="Proteomes" id="UP001154282">
    <property type="component" value="Unassembled WGS sequence"/>
</dbReference>
<gene>
    <name evidence="7" type="ORF">LITE_LOCUS35156</name>
</gene>
<dbReference type="AlphaFoldDB" id="A0AAV0NTT0"/>
<evidence type="ECO:0000259" key="6">
    <source>
        <dbReference type="Pfam" id="PF12627"/>
    </source>
</evidence>
<reference evidence="7" key="1">
    <citation type="submission" date="2022-08" db="EMBL/GenBank/DDBJ databases">
        <authorList>
            <person name="Gutierrez-Valencia J."/>
        </authorList>
    </citation>
    <scope>NUCLEOTIDE SEQUENCE</scope>
</reference>
<accession>A0AAV0NTT0</accession>
<dbReference type="InterPro" id="IPR032828">
    <property type="entry name" value="PolyA_RNA-bd"/>
</dbReference>
<dbReference type="InterPro" id="IPR002646">
    <property type="entry name" value="PolA_pol_head_dom"/>
</dbReference>
<comment type="caution">
    <text evidence="7">The sequence shown here is derived from an EMBL/GenBank/DDBJ whole genome shotgun (WGS) entry which is preliminary data.</text>
</comment>
<evidence type="ECO:0000256" key="3">
    <source>
        <dbReference type="ARBA" id="ARBA00022741"/>
    </source>
</evidence>
<evidence type="ECO:0000256" key="2">
    <source>
        <dbReference type="ARBA" id="ARBA00022679"/>
    </source>
</evidence>
<name>A0AAV0NTT0_9ROSI</name>
<dbReference type="SUPFAM" id="SSF81891">
    <property type="entry name" value="Poly A polymerase C-terminal region-like"/>
    <property type="match status" value="1"/>
</dbReference>